<protein>
    <submittedName>
        <fullName evidence="9">Resolvase domain protein</fullName>
    </submittedName>
</protein>
<reference evidence="10" key="1">
    <citation type="submission" date="2011-01" db="EMBL/GenBank/DDBJ databases">
        <title>Complete sequence of plasmid5 of Acidobacterium sp. MP5ACTX9.</title>
        <authorList>
            <consortium name="US DOE Joint Genome Institute"/>
            <person name="Lucas S."/>
            <person name="Copeland A."/>
            <person name="Lapidus A."/>
            <person name="Cheng J.-F."/>
            <person name="Goodwin L."/>
            <person name="Pitluck S."/>
            <person name="Teshima H."/>
            <person name="Detter J.C."/>
            <person name="Han C."/>
            <person name="Tapia R."/>
            <person name="Land M."/>
            <person name="Hauser L."/>
            <person name="Kyrpides N."/>
            <person name="Ivanova N."/>
            <person name="Ovchinnikova G."/>
            <person name="Pagani I."/>
            <person name="Rawat S.R."/>
            <person name="Mannisto M."/>
            <person name="Haggblom M.M."/>
            <person name="Woyke T."/>
        </authorList>
    </citation>
    <scope>NUCLEOTIDE SEQUENCE [LARGE SCALE GENOMIC DNA]</scope>
    <source>
        <strain evidence="10">MP5ACTX9</strain>
        <plasmid evidence="10">Plasmid pACIX905</plasmid>
    </source>
</reference>
<name>E8X800_GRATM</name>
<dbReference type="CDD" id="cd03768">
    <property type="entry name" value="SR_ResInv"/>
    <property type="match status" value="1"/>
</dbReference>
<feature type="domain" description="Resolvase/invertase-type recombinase catalytic" evidence="8">
    <location>
        <begin position="21"/>
        <end position="154"/>
    </location>
</feature>
<dbReference type="GO" id="GO:0000150">
    <property type="term" value="F:DNA strand exchange activity"/>
    <property type="evidence" value="ECO:0007669"/>
    <property type="project" value="InterPro"/>
</dbReference>
<dbReference type="PANTHER" id="PTHR30461">
    <property type="entry name" value="DNA-INVERTASE FROM LAMBDOID PROPHAGE"/>
    <property type="match status" value="1"/>
</dbReference>
<dbReference type="HOGENOM" id="CLU_010686_8_3_0"/>
<keyword evidence="9" id="KW-0614">Plasmid</keyword>
<keyword evidence="2" id="KW-0229">DNA integration</keyword>
<dbReference type="PROSITE" id="PS51736">
    <property type="entry name" value="RECOMBINASES_3"/>
    <property type="match status" value="1"/>
</dbReference>
<organism evidence="10">
    <name type="scientific">Granulicella tundricola (strain ATCC BAA-1859 / DSM 23138 / MP5ACTX9)</name>
    <dbReference type="NCBI Taxonomy" id="1198114"/>
    <lineage>
        <taxon>Bacteria</taxon>
        <taxon>Pseudomonadati</taxon>
        <taxon>Acidobacteriota</taxon>
        <taxon>Terriglobia</taxon>
        <taxon>Terriglobales</taxon>
        <taxon>Acidobacteriaceae</taxon>
        <taxon>Granulicella</taxon>
    </lineage>
</organism>
<dbReference type="RefSeq" id="WP_013573303.1">
    <property type="nucleotide sequence ID" value="NC_015060.1"/>
</dbReference>
<keyword evidence="10" id="KW-1185">Reference proteome</keyword>
<comment type="similarity">
    <text evidence="1">Belongs to the site-specific recombinase resolvase family.</text>
</comment>
<dbReference type="Pfam" id="PF02796">
    <property type="entry name" value="HTH_7"/>
    <property type="match status" value="1"/>
</dbReference>
<dbReference type="SUPFAM" id="SSF46689">
    <property type="entry name" value="Homeodomain-like"/>
    <property type="match status" value="1"/>
</dbReference>
<dbReference type="InterPro" id="IPR036162">
    <property type="entry name" value="Resolvase-like_N_sf"/>
</dbReference>
<dbReference type="InterPro" id="IPR009057">
    <property type="entry name" value="Homeodomain-like_sf"/>
</dbReference>
<dbReference type="CDD" id="cd00569">
    <property type="entry name" value="HTH_Hin_like"/>
    <property type="match status" value="1"/>
</dbReference>
<dbReference type="InterPro" id="IPR050639">
    <property type="entry name" value="SSR_resolvase"/>
</dbReference>
<dbReference type="InterPro" id="IPR006118">
    <property type="entry name" value="Recombinase_CS"/>
</dbReference>
<dbReference type="InterPro" id="IPR006120">
    <property type="entry name" value="Resolvase_HTH_dom"/>
</dbReference>
<dbReference type="PROSITE" id="PS00398">
    <property type="entry name" value="RECOMBINASES_2"/>
    <property type="match status" value="1"/>
</dbReference>
<evidence type="ECO:0000313" key="10">
    <source>
        <dbReference type="Proteomes" id="UP000000343"/>
    </source>
</evidence>
<feature type="active site" description="O-(5'-phospho-DNA)-serine intermediate" evidence="5 6">
    <location>
        <position position="29"/>
    </location>
</feature>
<dbReference type="SUPFAM" id="SSF53041">
    <property type="entry name" value="Resolvase-like"/>
    <property type="match status" value="1"/>
</dbReference>
<dbReference type="Gene3D" id="3.40.50.1390">
    <property type="entry name" value="Resolvase, N-terminal catalytic domain"/>
    <property type="match status" value="1"/>
</dbReference>
<feature type="region of interest" description="Disordered" evidence="7">
    <location>
        <begin position="1"/>
        <end position="22"/>
    </location>
</feature>
<dbReference type="InterPro" id="IPR006119">
    <property type="entry name" value="Resolv_N"/>
</dbReference>
<evidence type="ECO:0000256" key="2">
    <source>
        <dbReference type="ARBA" id="ARBA00022908"/>
    </source>
</evidence>
<geneLocation type="plasmid" evidence="9 10">
    <name>pACIX905</name>
</geneLocation>
<evidence type="ECO:0000256" key="5">
    <source>
        <dbReference type="PIRSR" id="PIRSR606118-50"/>
    </source>
</evidence>
<dbReference type="Proteomes" id="UP000000343">
    <property type="component" value="Plasmid pACIX905"/>
</dbReference>
<evidence type="ECO:0000259" key="8">
    <source>
        <dbReference type="PROSITE" id="PS51736"/>
    </source>
</evidence>
<dbReference type="PROSITE" id="PS00397">
    <property type="entry name" value="RECOMBINASES_1"/>
    <property type="match status" value="1"/>
</dbReference>
<dbReference type="AlphaFoldDB" id="E8X800"/>
<dbReference type="PANTHER" id="PTHR30461:SF26">
    <property type="entry name" value="RESOLVASE HOMOLOG YNEB"/>
    <property type="match status" value="1"/>
</dbReference>
<dbReference type="OrthoDB" id="9797501at2"/>
<keyword evidence="4" id="KW-0233">DNA recombination</keyword>
<dbReference type="KEGG" id="acm:AciX9_4654"/>
<dbReference type="GO" id="GO:0003677">
    <property type="term" value="F:DNA binding"/>
    <property type="evidence" value="ECO:0007669"/>
    <property type="project" value="UniProtKB-KW"/>
</dbReference>
<dbReference type="GO" id="GO:0015074">
    <property type="term" value="P:DNA integration"/>
    <property type="evidence" value="ECO:0007669"/>
    <property type="project" value="UniProtKB-KW"/>
</dbReference>
<evidence type="ECO:0000256" key="7">
    <source>
        <dbReference type="SAM" id="MobiDB-lite"/>
    </source>
</evidence>
<dbReference type="Gene3D" id="1.10.10.60">
    <property type="entry name" value="Homeodomain-like"/>
    <property type="match status" value="1"/>
</dbReference>
<sequence length="211" mass="23941">MLQAMPKVVKPNATHHPPKGQTVGYVRVSSFEQNENRQLEGLEVDRVFLDKASGKNIQRPQLEALMKFVREGDTVVCHSMDRLGRNLVDLRKTVGELTSRKIGVRFIKENLTLTGDDSPMATLLLNMMGSFAEFEVAWSRERQREGIELAKRDGVYKGRKRLLTPDRASELTRRLGLGESKAALAREFKLDRTTVYRYIGRAKAQPERAGK</sequence>
<evidence type="ECO:0000256" key="1">
    <source>
        <dbReference type="ARBA" id="ARBA00009913"/>
    </source>
</evidence>
<dbReference type="EMBL" id="CP002485">
    <property type="protein sequence ID" value="ADW71584.1"/>
    <property type="molecule type" value="Genomic_DNA"/>
</dbReference>
<keyword evidence="3" id="KW-0238">DNA-binding</keyword>
<dbReference type="Pfam" id="PF00239">
    <property type="entry name" value="Resolvase"/>
    <property type="match status" value="1"/>
</dbReference>
<evidence type="ECO:0000256" key="3">
    <source>
        <dbReference type="ARBA" id="ARBA00023125"/>
    </source>
</evidence>
<evidence type="ECO:0000256" key="4">
    <source>
        <dbReference type="ARBA" id="ARBA00023172"/>
    </source>
</evidence>
<gene>
    <name evidence="9" type="ordered locus">AciX9_4654</name>
</gene>
<evidence type="ECO:0000313" key="9">
    <source>
        <dbReference type="EMBL" id="ADW71584.1"/>
    </source>
</evidence>
<accession>E8X800</accession>
<evidence type="ECO:0000256" key="6">
    <source>
        <dbReference type="PROSITE-ProRule" id="PRU10137"/>
    </source>
</evidence>
<dbReference type="SMART" id="SM00857">
    <property type="entry name" value="Resolvase"/>
    <property type="match status" value="1"/>
</dbReference>
<proteinExistence type="inferred from homology"/>